<feature type="domain" description="RNA polymerase sigma factor 70 region 4 type 2" evidence="6">
    <location>
        <begin position="107"/>
        <end position="158"/>
    </location>
</feature>
<keyword evidence="2" id="KW-0805">Transcription regulation</keyword>
<dbReference type="CDD" id="cd06171">
    <property type="entry name" value="Sigma70_r4"/>
    <property type="match status" value="1"/>
</dbReference>
<comment type="similarity">
    <text evidence="1">Belongs to the sigma-70 factor family. ECF subfamily.</text>
</comment>
<dbReference type="InterPro" id="IPR036388">
    <property type="entry name" value="WH-like_DNA-bd_sf"/>
</dbReference>
<evidence type="ECO:0000256" key="4">
    <source>
        <dbReference type="ARBA" id="ARBA00023163"/>
    </source>
</evidence>
<accession>A0ABY4WDD0</accession>
<dbReference type="InterPro" id="IPR007627">
    <property type="entry name" value="RNA_pol_sigma70_r2"/>
</dbReference>
<dbReference type="InterPro" id="IPR014284">
    <property type="entry name" value="RNA_pol_sigma-70_dom"/>
</dbReference>
<feature type="domain" description="RNA polymerase sigma-70 region 2" evidence="5">
    <location>
        <begin position="13"/>
        <end position="79"/>
    </location>
</feature>
<keyword evidence="3" id="KW-0731">Sigma factor</keyword>
<dbReference type="Gene3D" id="1.10.10.10">
    <property type="entry name" value="Winged helix-like DNA-binding domain superfamily/Winged helix DNA-binding domain"/>
    <property type="match status" value="1"/>
</dbReference>
<dbReference type="Proteomes" id="UP001056500">
    <property type="component" value="Chromosome"/>
</dbReference>
<name>A0ABY4WDD0_9BACL</name>
<dbReference type="SUPFAM" id="SSF88946">
    <property type="entry name" value="Sigma2 domain of RNA polymerase sigma factors"/>
    <property type="match status" value="1"/>
</dbReference>
<dbReference type="Pfam" id="PF04542">
    <property type="entry name" value="Sigma70_r2"/>
    <property type="match status" value="1"/>
</dbReference>
<evidence type="ECO:0000259" key="5">
    <source>
        <dbReference type="Pfam" id="PF04542"/>
    </source>
</evidence>
<dbReference type="InterPro" id="IPR013249">
    <property type="entry name" value="RNA_pol_sigma70_r4_t2"/>
</dbReference>
<dbReference type="Gene3D" id="1.10.1740.10">
    <property type="match status" value="1"/>
</dbReference>
<dbReference type="InterPro" id="IPR013325">
    <property type="entry name" value="RNA_pol_sigma_r2"/>
</dbReference>
<sequence>MGVLYGQQLDEWVEQYTNRLVRLAYTYERCWQTAEDRVQDAFVKAYKQQHQLRNQVDAFPWLARIVINECKMSWRRSWREVVMEWLPDNRQLVSAEDELMGKLESAEIYQHVLELPEPFRTAIILFYFEDLSVDEISSILDVSQGTVKSRLARGRDRLYRVMREEGVHGRQVEKCKTTV</sequence>
<dbReference type="InterPro" id="IPR039425">
    <property type="entry name" value="RNA_pol_sigma-70-like"/>
</dbReference>
<evidence type="ECO:0000259" key="6">
    <source>
        <dbReference type="Pfam" id="PF08281"/>
    </source>
</evidence>
<organism evidence="7 8">
    <name type="scientific">Brevibacillus ruminantium</name>
    <dbReference type="NCBI Taxonomy" id="2950604"/>
    <lineage>
        <taxon>Bacteria</taxon>
        <taxon>Bacillati</taxon>
        <taxon>Bacillota</taxon>
        <taxon>Bacilli</taxon>
        <taxon>Bacillales</taxon>
        <taxon>Paenibacillaceae</taxon>
        <taxon>Brevibacillus</taxon>
    </lineage>
</organism>
<keyword evidence="8" id="KW-1185">Reference proteome</keyword>
<dbReference type="PANTHER" id="PTHR43133:SF51">
    <property type="entry name" value="RNA POLYMERASE SIGMA FACTOR"/>
    <property type="match status" value="1"/>
</dbReference>
<dbReference type="NCBIfam" id="TIGR02937">
    <property type="entry name" value="sigma70-ECF"/>
    <property type="match status" value="1"/>
</dbReference>
<dbReference type="EMBL" id="CP098755">
    <property type="protein sequence ID" value="USG63775.1"/>
    <property type="molecule type" value="Genomic_DNA"/>
</dbReference>
<dbReference type="RefSeq" id="WP_251870854.1">
    <property type="nucleotide sequence ID" value="NZ_CP098755.1"/>
</dbReference>
<evidence type="ECO:0000256" key="3">
    <source>
        <dbReference type="ARBA" id="ARBA00023082"/>
    </source>
</evidence>
<evidence type="ECO:0000256" key="2">
    <source>
        <dbReference type="ARBA" id="ARBA00023015"/>
    </source>
</evidence>
<dbReference type="PANTHER" id="PTHR43133">
    <property type="entry name" value="RNA POLYMERASE ECF-TYPE SIGMA FACTO"/>
    <property type="match status" value="1"/>
</dbReference>
<proteinExistence type="inferred from homology"/>
<evidence type="ECO:0000256" key="1">
    <source>
        <dbReference type="ARBA" id="ARBA00010641"/>
    </source>
</evidence>
<dbReference type="Pfam" id="PF08281">
    <property type="entry name" value="Sigma70_r4_2"/>
    <property type="match status" value="1"/>
</dbReference>
<protein>
    <submittedName>
        <fullName evidence="7">Sigma-70 family RNA polymerase sigma factor</fullName>
    </submittedName>
</protein>
<evidence type="ECO:0000313" key="7">
    <source>
        <dbReference type="EMBL" id="USG63775.1"/>
    </source>
</evidence>
<gene>
    <name evidence="7" type="ORF">NDK47_16540</name>
</gene>
<dbReference type="SUPFAM" id="SSF88659">
    <property type="entry name" value="Sigma3 and sigma4 domains of RNA polymerase sigma factors"/>
    <property type="match status" value="1"/>
</dbReference>
<keyword evidence="4" id="KW-0804">Transcription</keyword>
<evidence type="ECO:0000313" key="8">
    <source>
        <dbReference type="Proteomes" id="UP001056500"/>
    </source>
</evidence>
<dbReference type="InterPro" id="IPR013324">
    <property type="entry name" value="RNA_pol_sigma_r3/r4-like"/>
</dbReference>
<reference evidence="7" key="1">
    <citation type="submission" date="2022-06" db="EMBL/GenBank/DDBJ databases">
        <title>Genome sequencing of Brevibacillus sp. BB3-R1.</title>
        <authorList>
            <person name="Heo J."/>
            <person name="Lee D."/>
            <person name="Won M."/>
            <person name="Han B.-H."/>
            <person name="Hong S.-B."/>
            <person name="Kwon S.-W."/>
        </authorList>
    </citation>
    <scope>NUCLEOTIDE SEQUENCE</scope>
    <source>
        <strain evidence="7">BB3-R1</strain>
    </source>
</reference>